<reference evidence="1 2" key="1">
    <citation type="submission" date="2018-06" db="EMBL/GenBank/DDBJ databases">
        <authorList>
            <consortium name="Pathogen Informatics"/>
            <person name="Doyle S."/>
        </authorList>
    </citation>
    <scope>NUCLEOTIDE SEQUENCE [LARGE SCALE GENOMIC DNA]</scope>
    <source>
        <strain evidence="1 2">NCTC11694</strain>
    </source>
</reference>
<dbReference type="AlphaFoldDB" id="A0A7H4M401"/>
<protein>
    <submittedName>
        <fullName evidence="1">Regulatory protein</fullName>
    </submittedName>
</protein>
<evidence type="ECO:0000313" key="1">
    <source>
        <dbReference type="EMBL" id="STR43127.1"/>
    </source>
</evidence>
<organism evidence="1 2">
    <name type="scientific">Klebsiella michiganensis</name>
    <dbReference type="NCBI Taxonomy" id="1134687"/>
    <lineage>
        <taxon>Bacteria</taxon>
        <taxon>Pseudomonadati</taxon>
        <taxon>Pseudomonadota</taxon>
        <taxon>Gammaproteobacteria</taxon>
        <taxon>Enterobacterales</taxon>
        <taxon>Enterobacteriaceae</taxon>
        <taxon>Klebsiella/Raoultella group</taxon>
        <taxon>Klebsiella</taxon>
    </lineage>
</organism>
<sequence length="80" mass="8923">MSMLELSMSFPIKVQNGGLFISRGIGSHPARQLHSWEIIFVEKGTLTIRENNEIFSVNAGKVYCSGRGVYTSESGNFRQI</sequence>
<comment type="caution">
    <text evidence="1">The sequence shown here is derived from an EMBL/GenBank/DDBJ whole genome shotgun (WGS) entry which is preliminary data.</text>
</comment>
<proteinExistence type="predicted"/>
<dbReference type="Proteomes" id="UP000255050">
    <property type="component" value="Unassembled WGS sequence"/>
</dbReference>
<dbReference type="EMBL" id="UGJR01000002">
    <property type="protein sequence ID" value="STR43127.1"/>
    <property type="molecule type" value="Genomic_DNA"/>
</dbReference>
<name>A0A7H4M401_9ENTR</name>
<accession>A0A7H4M401</accession>
<gene>
    <name evidence="1" type="ORF">NCTC11694_04387</name>
</gene>
<evidence type="ECO:0000313" key="2">
    <source>
        <dbReference type="Proteomes" id="UP000255050"/>
    </source>
</evidence>